<organism evidence="1">
    <name type="scientific">Siphoviridae sp. ctKwa30</name>
    <dbReference type="NCBI Taxonomy" id="2825446"/>
    <lineage>
        <taxon>Viruses</taxon>
        <taxon>Duplodnaviria</taxon>
        <taxon>Heunggongvirae</taxon>
        <taxon>Uroviricota</taxon>
        <taxon>Caudoviricetes</taxon>
    </lineage>
</organism>
<evidence type="ECO:0000313" key="1">
    <source>
        <dbReference type="EMBL" id="DAF91213.1"/>
    </source>
</evidence>
<accession>A0A8S5U9R2</accession>
<dbReference type="InterPro" id="IPR009061">
    <property type="entry name" value="DNA-bd_dom_put_sf"/>
</dbReference>
<name>A0A8S5U9R2_9CAUD</name>
<dbReference type="SUPFAM" id="SSF46955">
    <property type="entry name" value="Putative DNA-binding domain"/>
    <property type="match status" value="1"/>
</dbReference>
<reference evidence="1" key="1">
    <citation type="journal article" date="2021" name="Proc. Natl. Acad. Sci. U.S.A.">
        <title>A Catalog of Tens of Thousands of Viruses from Human Metagenomes Reveals Hidden Associations with Chronic Diseases.</title>
        <authorList>
            <person name="Tisza M.J."/>
            <person name="Buck C.B."/>
        </authorList>
    </citation>
    <scope>NUCLEOTIDE SEQUENCE</scope>
    <source>
        <strain evidence="1">CtKwa30</strain>
    </source>
</reference>
<dbReference type="EMBL" id="BK016046">
    <property type="protein sequence ID" value="DAF91213.1"/>
    <property type="molecule type" value="Genomic_DNA"/>
</dbReference>
<protein>
    <submittedName>
        <fullName evidence="1">Pyocin activator protein PrtN</fullName>
    </submittedName>
</protein>
<sequence length="101" mass="10786">MTAEYLGTAAVAERIGLAVPTVRSYIRKGLLPDADVIITTPSGPLRGWAPETIDTWLDSRPGRGARTDLSSPSFLPPEIAEFSRHAAAIHVDLVKHAGQPS</sequence>
<proteinExistence type="predicted"/>